<name>A0ABQ9JQ61_9CUCU</name>
<accession>A0ABQ9JQ61</accession>
<keyword evidence="1" id="KW-0175">Coiled coil</keyword>
<proteinExistence type="predicted"/>
<dbReference type="Gene3D" id="3.30.70.1820">
    <property type="entry name" value="L1 transposable element, RRM domain"/>
    <property type="match status" value="1"/>
</dbReference>
<sequence>MEVVPGETSSDDILYNLLNQINNNLVTKIDNINFELKILKKKTNEAKILKEKIDFLENENEQLSAHVEKLERSSKSENLILYGISENSQENNAELLRIATNLLKDQLNIEITAFDITNIYRLGKNSSRIRPVLVTFHSKLKRQETLLNAAKFKNTGIYVSEDLTNSELIERKTLVEYFKQAKIEKKEAKLRRNKLIIIEGKVYTYTKIYKI</sequence>
<evidence type="ECO:0000313" key="2">
    <source>
        <dbReference type="EMBL" id="KAJ8979704.1"/>
    </source>
</evidence>
<dbReference type="Proteomes" id="UP001162164">
    <property type="component" value="Unassembled WGS sequence"/>
</dbReference>
<evidence type="ECO:0000256" key="1">
    <source>
        <dbReference type="SAM" id="Coils"/>
    </source>
</evidence>
<keyword evidence="3" id="KW-1185">Reference proteome</keyword>
<protein>
    <submittedName>
        <fullName evidence="2">Uncharacterized protein</fullName>
    </submittedName>
</protein>
<dbReference type="EMBL" id="JAPWTJ010000321">
    <property type="protein sequence ID" value="KAJ8979704.1"/>
    <property type="molecule type" value="Genomic_DNA"/>
</dbReference>
<comment type="caution">
    <text evidence="2">The sequence shown here is derived from an EMBL/GenBank/DDBJ whole genome shotgun (WGS) entry which is preliminary data.</text>
</comment>
<feature type="coiled-coil region" evidence="1">
    <location>
        <begin position="39"/>
        <end position="76"/>
    </location>
</feature>
<gene>
    <name evidence="2" type="ORF">NQ317_000989</name>
</gene>
<evidence type="ECO:0000313" key="3">
    <source>
        <dbReference type="Proteomes" id="UP001162164"/>
    </source>
</evidence>
<reference evidence="2" key="1">
    <citation type="journal article" date="2023" name="Insect Mol. Biol.">
        <title>Genome sequencing provides insights into the evolution of gene families encoding plant cell wall-degrading enzymes in longhorned beetles.</title>
        <authorList>
            <person name="Shin N.R."/>
            <person name="Okamura Y."/>
            <person name="Kirsch R."/>
            <person name="Pauchet Y."/>
        </authorList>
    </citation>
    <scope>NUCLEOTIDE SEQUENCE</scope>
    <source>
        <strain evidence="2">MMC_N1</strain>
    </source>
</reference>
<organism evidence="2 3">
    <name type="scientific">Molorchus minor</name>
    <dbReference type="NCBI Taxonomy" id="1323400"/>
    <lineage>
        <taxon>Eukaryota</taxon>
        <taxon>Metazoa</taxon>
        <taxon>Ecdysozoa</taxon>
        <taxon>Arthropoda</taxon>
        <taxon>Hexapoda</taxon>
        <taxon>Insecta</taxon>
        <taxon>Pterygota</taxon>
        <taxon>Neoptera</taxon>
        <taxon>Endopterygota</taxon>
        <taxon>Coleoptera</taxon>
        <taxon>Polyphaga</taxon>
        <taxon>Cucujiformia</taxon>
        <taxon>Chrysomeloidea</taxon>
        <taxon>Cerambycidae</taxon>
        <taxon>Lamiinae</taxon>
        <taxon>Monochamini</taxon>
        <taxon>Molorchus</taxon>
    </lineage>
</organism>